<dbReference type="PROSITE" id="PS00463">
    <property type="entry name" value="ZN2_CY6_FUNGAL_1"/>
    <property type="match status" value="1"/>
</dbReference>
<dbReference type="SMART" id="SM00066">
    <property type="entry name" value="GAL4"/>
    <property type="match status" value="1"/>
</dbReference>
<evidence type="ECO:0000313" key="4">
    <source>
        <dbReference type="Proteomes" id="UP000319160"/>
    </source>
</evidence>
<dbReference type="Proteomes" id="UP000319160">
    <property type="component" value="Unassembled WGS sequence"/>
</dbReference>
<proteinExistence type="predicted"/>
<dbReference type="InterPro" id="IPR001138">
    <property type="entry name" value="Zn2Cys6_DnaBD"/>
</dbReference>
<reference evidence="4" key="1">
    <citation type="submission" date="2019-06" db="EMBL/GenBank/DDBJ databases">
        <title>Draft genome sequence of the griseofulvin-producing fungus Xylaria cubensis strain G536.</title>
        <authorList>
            <person name="Mead M.E."/>
            <person name="Raja H.A."/>
            <person name="Steenwyk J.L."/>
            <person name="Knowles S.L."/>
            <person name="Oberlies N.H."/>
            <person name="Rokas A."/>
        </authorList>
    </citation>
    <scope>NUCLEOTIDE SEQUENCE [LARGE SCALE GENOMIC DNA]</scope>
    <source>
        <strain evidence="4">G536</strain>
    </source>
</reference>
<evidence type="ECO:0000256" key="1">
    <source>
        <dbReference type="ARBA" id="ARBA00023242"/>
    </source>
</evidence>
<accession>A0A553HUJ4</accession>
<gene>
    <name evidence="3" type="ORF">FHL15_007602</name>
</gene>
<dbReference type="PROSITE" id="PS50048">
    <property type="entry name" value="ZN2_CY6_FUNGAL_2"/>
    <property type="match status" value="1"/>
</dbReference>
<name>A0A553HUJ4_9PEZI</name>
<evidence type="ECO:0000259" key="2">
    <source>
        <dbReference type="PROSITE" id="PS50048"/>
    </source>
</evidence>
<sequence length="360" mass="39770">MPRPLRASCDRCHAQKLKCPKEFGSASCSRCLKAGSNCVFSPAGPAWRRSGNIACQSNPLLQQNLHGGDDLHLTWPPIFDIGDLPVANIDYVSPPISDPPLDTTPQDPRSACVRQLSAIAVEIHDVSVELSPAASIHLSKGADFEEYYSQHVIHVSHSRCIEQLFTLAQRLIDLYPDALRLLTDGSRPHWGEDCQDLNCFHNSDMLEEFTNVFSETNPTRSPIDMFLLQLLAACHEGVSDALDYIVGATKFCAKITAASPDLIQPRLHIPELRVGNFVASATSASSMQATLFSHITAVLMGNAKLLRKTVGDTLKETDSPDKKARMMMLQCELLEERSQLQAEQFVRIRDGLTKCAYLIK</sequence>
<organism evidence="3 4">
    <name type="scientific">Xylaria flabelliformis</name>
    <dbReference type="NCBI Taxonomy" id="2512241"/>
    <lineage>
        <taxon>Eukaryota</taxon>
        <taxon>Fungi</taxon>
        <taxon>Dikarya</taxon>
        <taxon>Ascomycota</taxon>
        <taxon>Pezizomycotina</taxon>
        <taxon>Sordariomycetes</taxon>
        <taxon>Xylariomycetidae</taxon>
        <taxon>Xylariales</taxon>
        <taxon>Xylariaceae</taxon>
        <taxon>Xylaria</taxon>
    </lineage>
</organism>
<protein>
    <recommendedName>
        <fullName evidence="2">Zn(2)-C6 fungal-type domain-containing protein</fullName>
    </recommendedName>
</protein>
<dbReference type="EMBL" id="VFLP01000044">
    <property type="protein sequence ID" value="TRX91597.1"/>
    <property type="molecule type" value="Genomic_DNA"/>
</dbReference>
<dbReference type="Pfam" id="PF00172">
    <property type="entry name" value="Zn_clus"/>
    <property type="match status" value="1"/>
</dbReference>
<dbReference type="InterPro" id="IPR036864">
    <property type="entry name" value="Zn2-C6_fun-type_DNA-bd_sf"/>
</dbReference>
<comment type="caution">
    <text evidence="3">The sequence shown here is derived from an EMBL/GenBank/DDBJ whole genome shotgun (WGS) entry which is preliminary data.</text>
</comment>
<dbReference type="CDD" id="cd00067">
    <property type="entry name" value="GAL4"/>
    <property type="match status" value="1"/>
</dbReference>
<dbReference type="OrthoDB" id="2574141at2759"/>
<dbReference type="AlphaFoldDB" id="A0A553HUJ4"/>
<dbReference type="GO" id="GO:0000981">
    <property type="term" value="F:DNA-binding transcription factor activity, RNA polymerase II-specific"/>
    <property type="evidence" value="ECO:0007669"/>
    <property type="project" value="InterPro"/>
</dbReference>
<dbReference type="SUPFAM" id="SSF57701">
    <property type="entry name" value="Zn2/Cys6 DNA-binding domain"/>
    <property type="match status" value="1"/>
</dbReference>
<evidence type="ECO:0000313" key="3">
    <source>
        <dbReference type="EMBL" id="TRX91597.1"/>
    </source>
</evidence>
<keyword evidence="4" id="KW-1185">Reference proteome</keyword>
<dbReference type="Gene3D" id="4.10.240.10">
    <property type="entry name" value="Zn(2)-C6 fungal-type DNA-binding domain"/>
    <property type="match status" value="1"/>
</dbReference>
<dbReference type="STRING" id="2512241.A0A553HUJ4"/>
<dbReference type="GO" id="GO:0008270">
    <property type="term" value="F:zinc ion binding"/>
    <property type="evidence" value="ECO:0007669"/>
    <property type="project" value="InterPro"/>
</dbReference>
<feature type="domain" description="Zn(2)-C6 fungal-type" evidence="2">
    <location>
        <begin position="8"/>
        <end position="40"/>
    </location>
</feature>
<keyword evidence="1" id="KW-0539">Nucleus</keyword>